<geneLocation type="plasmid" evidence="1 2">
    <name>p101287</name>
</geneLocation>
<proteinExistence type="predicted"/>
<reference evidence="1 2" key="1">
    <citation type="submission" date="2016-04" db="EMBL/GenBank/DDBJ databases">
        <title>High quality genome of the nematocidal Bacillus thuringiensis MYBT18246.</title>
        <authorList>
            <person name="Hollensteiner J."/>
            <person name="Poehlein A."/>
            <person name="Sproeer C."/>
            <person name="Bunk B."/>
            <person name="Rosenstiel P."/>
            <person name="Schulenburg H."/>
            <person name="Liesegang H."/>
        </authorList>
    </citation>
    <scope>NUCLEOTIDE SEQUENCE [LARGE SCALE GENOMIC DNA]</scope>
    <source>
        <strain evidence="1 2">MYBT18246</strain>
        <plasmid evidence="1 2">p101287</plasmid>
    </source>
</reference>
<sequence length="68" mass="7723">MNLATTTNLHKFEFRYEIQKGLQDSSTGTCIFYAASEDIALRNAESEINRRFKGALDIVITPVENKKI</sequence>
<evidence type="ECO:0000313" key="1">
    <source>
        <dbReference type="EMBL" id="ANS52364.1"/>
    </source>
</evidence>
<organism evidence="1 2">
    <name type="scientific">Bacillus thuringiensis</name>
    <dbReference type="NCBI Taxonomy" id="1428"/>
    <lineage>
        <taxon>Bacteria</taxon>
        <taxon>Bacillati</taxon>
        <taxon>Bacillota</taxon>
        <taxon>Bacilli</taxon>
        <taxon>Bacillales</taxon>
        <taxon>Bacillaceae</taxon>
        <taxon>Bacillus</taxon>
        <taxon>Bacillus cereus group</taxon>
    </lineage>
</organism>
<dbReference type="EMBL" id="CP015356">
    <property type="protein sequence ID" value="ANS52364.1"/>
    <property type="molecule type" value="Genomic_DNA"/>
</dbReference>
<dbReference type="Proteomes" id="UP000092743">
    <property type="component" value="Plasmid p101287"/>
</dbReference>
<protein>
    <submittedName>
        <fullName evidence="1">Uncharacterized protein</fullName>
    </submittedName>
</protein>
<keyword evidence="1" id="KW-0614">Plasmid</keyword>
<gene>
    <name evidence="1" type="ORF">BT246_70740</name>
</gene>
<name>A0A9W3X4L6_BACTU</name>
<evidence type="ECO:0000313" key="2">
    <source>
        <dbReference type="Proteomes" id="UP000092743"/>
    </source>
</evidence>
<accession>A0A9W3X4L6</accession>
<dbReference type="RefSeq" id="WP_065487062.1">
    <property type="nucleotide sequence ID" value="NZ_CP015356.1"/>
</dbReference>
<dbReference type="AlphaFoldDB" id="A0A9W3X4L6"/>